<dbReference type="RefSeq" id="WP_202635315.1">
    <property type="nucleotide sequence ID" value="NZ_CP010554.1"/>
</dbReference>
<dbReference type="Proteomes" id="UP000061603">
    <property type="component" value="Chromosome"/>
</dbReference>
<evidence type="ECO:0000313" key="2">
    <source>
        <dbReference type="EMBL" id="AJP49197.1"/>
    </source>
</evidence>
<dbReference type="EMBL" id="CP010554">
    <property type="protein sequence ID" value="AJP49197.1"/>
    <property type="molecule type" value="Genomic_DNA"/>
</dbReference>
<feature type="transmembrane region" description="Helical" evidence="1">
    <location>
        <begin position="73"/>
        <end position="93"/>
    </location>
</feature>
<sequence length="98" mass="11573">MKETEAEKQWTKLNEYQRVAADEINERPERDFQRHPWTDENHENVARMVQGMTGQLARIEERLSVLYQMNRPVLSAVNTVWIALAVVITFEILKNLFS</sequence>
<evidence type="ECO:0000313" key="3">
    <source>
        <dbReference type="Proteomes" id="UP000061603"/>
    </source>
</evidence>
<gene>
    <name evidence="2" type="ORF">PG1C_13700</name>
</gene>
<keyword evidence="3" id="KW-1185">Reference proteome</keyword>
<proteinExistence type="predicted"/>
<keyword evidence="1" id="KW-0812">Transmembrane</keyword>
<reference evidence="2 3" key="1">
    <citation type="journal article" date="2015" name="Genome Announc.">
        <title>Complete Genome Sequence of a Novel Bacterium within the Family Rhodocyclaceae That Degrades Polycyclic Aromatic Hydrocarbons.</title>
        <authorList>
            <person name="Singleton D.R."/>
            <person name="Dickey A.N."/>
            <person name="Scholl E.H."/>
            <person name="Wright F.A."/>
            <person name="Aitken M.D."/>
        </authorList>
    </citation>
    <scope>NUCLEOTIDE SEQUENCE [LARGE SCALE GENOMIC DNA]</scope>
    <source>
        <strain evidence="3">PG1-Ca6</strain>
    </source>
</reference>
<dbReference type="HOGENOM" id="CLU_2331769_0_0_4"/>
<organism evidence="2 3">
    <name type="scientific">Rugosibacter aromaticivorans</name>
    <dbReference type="NCBI Taxonomy" id="1565605"/>
    <lineage>
        <taxon>Bacteria</taxon>
        <taxon>Pseudomonadati</taxon>
        <taxon>Pseudomonadota</taxon>
        <taxon>Betaproteobacteria</taxon>
        <taxon>Nitrosomonadales</taxon>
        <taxon>Sterolibacteriaceae</taxon>
        <taxon>Rugosibacter</taxon>
    </lineage>
</organism>
<keyword evidence="1" id="KW-0472">Membrane</keyword>
<evidence type="ECO:0000256" key="1">
    <source>
        <dbReference type="SAM" id="Phobius"/>
    </source>
</evidence>
<dbReference type="AlphaFoldDB" id="A0A0C5J2C4"/>
<name>A0A0C5J2C4_9PROT</name>
<protein>
    <submittedName>
        <fullName evidence="2">Uncharacterized protein</fullName>
    </submittedName>
</protein>
<keyword evidence="1" id="KW-1133">Transmembrane helix</keyword>
<dbReference type="KEGG" id="rbu:PG1C_13700"/>
<accession>A0A0C5J2C4</accession>